<keyword evidence="4 5" id="KW-0642">Proline metabolism</keyword>
<keyword evidence="3 5" id="KW-0560">Oxidoreductase</keyword>
<dbReference type="EC" id="1.5.5.2" evidence="2 5"/>
<evidence type="ECO:0000256" key="2">
    <source>
        <dbReference type="ARBA" id="ARBA00012695"/>
    </source>
</evidence>
<comment type="function">
    <text evidence="5">Converts proline to delta-1-pyrroline-5-carboxylate.</text>
</comment>
<dbReference type="GO" id="GO:0010133">
    <property type="term" value="P:L-proline catabolic process to L-glutamate"/>
    <property type="evidence" value="ECO:0007669"/>
    <property type="project" value="TreeGrafter"/>
</dbReference>
<feature type="domain" description="Proline dehydrogenase" evidence="7">
    <location>
        <begin position="170"/>
        <end position="491"/>
    </location>
</feature>
<dbReference type="GO" id="GO:0005739">
    <property type="term" value="C:mitochondrion"/>
    <property type="evidence" value="ECO:0007669"/>
    <property type="project" value="TreeGrafter"/>
</dbReference>
<dbReference type="PANTHER" id="PTHR13914:SF0">
    <property type="entry name" value="PROLINE DEHYDROGENASE 1, MITOCHONDRIAL"/>
    <property type="match status" value="1"/>
</dbReference>
<organism evidence="8 9">
    <name type="scientific">Polysphondylium violaceum</name>
    <dbReference type="NCBI Taxonomy" id="133409"/>
    <lineage>
        <taxon>Eukaryota</taxon>
        <taxon>Amoebozoa</taxon>
        <taxon>Evosea</taxon>
        <taxon>Eumycetozoa</taxon>
        <taxon>Dictyostelia</taxon>
        <taxon>Dictyosteliales</taxon>
        <taxon>Dictyosteliaceae</taxon>
        <taxon>Polysphondylium</taxon>
    </lineage>
</organism>
<evidence type="ECO:0000313" key="8">
    <source>
        <dbReference type="EMBL" id="KAF2076650.1"/>
    </source>
</evidence>
<evidence type="ECO:0000256" key="1">
    <source>
        <dbReference type="ARBA" id="ARBA00005869"/>
    </source>
</evidence>
<evidence type="ECO:0000313" key="9">
    <source>
        <dbReference type="Proteomes" id="UP000695562"/>
    </source>
</evidence>
<evidence type="ECO:0000256" key="3">
    <source>
        <dbReference type="ARBA" id="ARBA00023002"/>
    </source>
</evidence>
<dbReference type="GO" id="GO:0071949">
    <property type="term" value="F:FAD binding"/>
    <property type="evidence" value="ECO:0007669"/>
    <property type="project" value="TreeGrafter"/>
</dbReference>
<evidence type="ECO:0000256" key="5">
    <source>
        <dbReference type="RuleBase" id="RU364054"/>
    </source>
</evidence>
<keyword evidence="5" id="KW-0285">Flavoprotein</keyword>
<feature type="compositionally biased region" description="Low complexity" evidence="6">
    <location>
        <begin position="27"/>
        <end position="49"/>
    </location>
</feature>
<dbReference type="Proteomes" id="UP000695562">
    <property type="component" value="Unassembled WGS sequence"/>
</dbReference>
<dbReference type="InterPro" id="IPR002872">
    <property type="entry name" value="Proline_DH_dom"/>
</dbReference>
<dbReference type="Gene3D" id="3.20.20.220">
    <property type="match status" value="1"/>
</dbReference>
<feature type="region of interest" description="Disordered" evidence="6">
    <location>
        <begin position="70"/>
        <end position="92"/>
    </location>
</feature>
<dbReference type="AlphaFoldDB" id="A0A8J4V138"/>
<gene>
    <name evidence="8" type="ORF">CYY_002020</name>
</gene>
<dbReference type="EMBL" id="AJWJ01000053">
    <property type="protein sequence ID" value="KAF2076650.1"/>
    <property type="molecule type" value="Genomic_DNA"/>
</dbReference>
<proteinExistence type="inferred from homology"/>
<dbReference type="GO" id="GO:0004657">
    <property type="term" value="F:proline dehydrogenase activity"/>
    <property type="evidence" value="ECO:0007669"/>
    <property type="project" value="UniProtKB-EC"/>
</dbReference>
<feature type="region of interest" description="Disordered" evidence="6">
    <location>
        <begin position="27"/>
        <end position="56"/>
    </location>
</feature>
<evidence type="ECO:0000259" key="7">
    <source>
        <dbReference type="Pfam" id="PF01619"/>
    </source>
</evidence>
<sequence length="514" mass="58608">MYRITSSSANIAYRSIYSINSIKYSKDTSPLSFSPPTSQSSPPRYYTTTVSSTTGKQHILQSTSAVIDQQTSIQNPKPSTPPSPASSPEQQKQNQEFEFVQRIYSTKTTSELLFNYSILKLCSFPLISDNCDKFIKLGEKLGVSGMMFWFIKRSFFKQFCAGETIEETTKSTKILNNRGIGAILDYSVEDLSGSPEGFDQVADQVIQTIKISAENPNLSFSCIKITGLSNPTLLEKMNKIVSSLSPNQFKESLADPLSLYLNHNNNIFDSQEKKDLESFFKRVERIFDECLKTRVPILLDAEQTWYQEAIHHLSLAYSMRYNKEKPLLYNTFQMYLQDSMETLNQHLEFSKQLGFKLGAKIVRGAYMVSERERAQEIHYPDPIQPDIQHTHNNYNNAIHLLLNTIKEQGKDSLGVMIASHNVESALIGVKLIQELGIDSTSTSIQFGQLFGMADYLTYDLVSQNQRVFKYVPYGPVKEVIPYLVRRMHENKGFIGSGSEKELRFLKKEIKRRLF</sequence>
<keyword evidence="9" id="KW-1185">Reference proteome</keyword>
<comment type="caution">
    <text evidence="8">The sequence shown here is derived from an EMBL/GenBank/DDBJ whole genome shotgun (WGS) entry which is preliminary data.</text>
</comment>
<reference evidence="8" key="1">
    <citation type="submission" date="2020-01" db="EMBL/GenBank/DDBJ databases">
        <title>Development of genomics and gene disruption for Polysphondylium violaceum indicates a role for the polyketide synthase stlB in stalk morphogenesis.</title>
        <authorList>
            <person name="Narita B."/>
            <person name="Kawabe Y."/>
            <person name="Kin K."/>
            <person name="Saito T."/>
            <person name="Gibbs R."/>
            <person name="Kuspa A."/>
            <person name="Muzny D."/>
            <person name="Queller D."/>
            <person name="Richards S."/>
            <person name="Strassman J."/>
            <person name="Sucgang R."/>
            <person name="Worley K."/>
            <person name="Schaap P."/>
        </authorList>
    </citation>
    <scope>NUCLEOTIDE SEQUENCE</scope>
    <source>
        <strain evidence="8">QSvi11</strain>
    </source>
</reference>
<evidence type="ECO:0000256" key="6">
    <source>
        <dbReference type="SAM" id="MobiDB-lite"/>
    </source>
</evidence>
<dbReference type="InterPro" id="IPR015659">
    <property type="entry name" value="Proline_oxidase"/>
</dbReference>
<dbReference type="InterPro" id="IPR029041">
    <property type="entry name" value="FAD-linked_oxidoreductase-like"/>
</dbReference>
<evidence type="ECO:0000256" key="4">
    <source>
        <dbReference type="ARBA" id="ARBA00023062"/>
    </source>
</evidence>
<protein>
    <recommendedName>
        <fullName evidence="2 5">Proline dehydrogenase</fullName>
        <ecNumber evidence="2 5">1.5.5.2</ecNumber>
    </recommendedName>
</protein>
<dbReference type="SUPFAM" id="SSF51730">
    <property type="entry name" value="FAD-linked oxidoreductase"/>
    <property type="match status" value="1"/>
</dbReference>
<accession>A0A8J4V138</accession>
<name>A0A8J4V138_9MYCE</name>
<dbReference type="OrthoDB" id="5464at2759"/>
<comment type="catalytic activity">
    <reaction evidence="5">
        <text>L-proline + a quinone = (S)-1-pyrroline-5-carboxylate + a quinol + H(+)</text>
        <dbReference type="Rhea" id="RHEA:23784"/>
        <dbReference type="ChEBI" id="CHEBI:15378"/>
        <dbReference type="ChEBI" id="CHEBI:17388"/>
        <dbReference type="ChEBI" id="CHEBI:24646"/>
        <dbReference type="ChEBI" id="CHEBI:60039"/>
        <dbReference type="ChEBI" id="CHEBI:132124"/>
        <dbReference type="EC" id="1.5.5.2"/>
    </reaction>
</comment>
<comment type="cofactor">
    <cofactor evidence="5">
        <name>FAD</name>
        <dbReference type="ChEBI" id="CHEBI:57692"/>
    </cofactor>
</comment>
<dbReference type="PANTHER" id="PTHR13914">
    <property type="entry name" value="PROLINE OXIDASE"/>
    <property type="match status" value="1"/>
</dbReference>
<keyword evidence="5" id="KW-0274">FAD</keyword>
<comment type="similarity">
    <text evidence="1 5">Belongs to the proline oxidase family.</text>
</comment>
<dbReference type="Pfam" id="PF01619">
    <property type="entry name" value="Pro_dh"/>
    <property type="match status" value="1"/>
</dbReference>